<name>A0A6A6UQQ7_9PEZI</name>
<proteinExistence type="predicted"/>
<evidence type="ECO:0000256" key="1">
    <source>
        <dbReference type="SAM" id="MobiDB-lite"/>
    </source>
</evidence>
<feature type="compositionally biased region" description="Basic and acidic residues" evidence="1">
    <location>
        <begin position="274"/>
        <end position="286"/>
    </location>
</feature>
<feature type="compositionally biased region" description="Polar residues" evidence="1">
    <location>
        <begin position="329"/>
        <end position="341"/>
    </location>
</feature>
<protein>
    <recommendedName>
        <fullName evidence="4">C3H1-type domain-containing protein</fullName>
    </recommendedName>
</protein>
<feature type="compositionally biased region" description="Pro residues" evidence="1">
    <location>
        <begin position="311"/>
        <end position="327"/>
    </location>
</feature>
<reference evidence="2" key="1">
    <citation type="journal article" date="2020" name="Stud. Mycol.">
        <title>101 Dothideomycetes genomes: a test case for predicting lifestyles and emergence of pathogens.</title>
        <authorList>
            <person name="Haridas S."/>
            <person name="Albert R."/>
            <person name="Binder M."/>
            <person name="Bloem J."/>
            <person name="Labutti K."/>
            <person name="Salamov A."/>
            <person name="Andreopoulos B."/>
            <person name="Baker S."/>
            <person name="Barry K."/>
            <person name="Bills G."/>
            <person name="Bluhm B."/>
            <person name="Cannon C."/>
            <person name="Castanera R."/>
            <person name="Culley D."/>
            <person name="Daum C."/>
            <person name="Ezra D."/>
            <person name="Gonzalez J."/>
            <person name="Henrissat B."/>
            <person name="Kuo A."/>
            <person name="Liang C."/>
            <person name="Lipzen A."/>
            <person name="Lutzoni F."/>
            <person name="Magnuson J."/>
            <person name="Mondo S."/>
            <person name="Nolan M."/>
            <person name="Ohm R."/>
            <person name="Pangilinan J."/>
            <person name="Park H.-J."/>
            <person name="Ramirez L."/>
            <person name="Alfaro M."/>
            <person name="Sun H."/>
            <person name="Tritt A."/>
            <person name="Yoshinaga Y."/>
            <person name="Zwiers L.-H."/>
            <person name="Turgeon B."/>
            <person name="Goodwin S."/>
            <person name="Spatafora J."/>
            <person name="Crous P."/>
            <person name="Grigoriev I."/>
        </authorList>
    </citation>
    <scope>NUCLEOTIDE SEQUENCE</scope>
    <source>
        <strain evidence="2">CBS 115976</strain>
    </source>
</reference>
<feature type="compositionally biased region" description="Basic and acidic residues" evidence="1">
    <location>
        <begin position="465"/>
        <end position="478"/>
    </location>
</feature>
<feature type="region of interest" description="Disordered" evidence="1">
    <location>
        <begin position="112"/>
        <end position="164"/>
    </location>
</feature>
<dbReference type="OrthoDB" id="5355510at2759"/>
<sequence length="517" mass="56346">MPPSPTSSKLYFLELPNGWRIPLTTISVDSRCTVFSADETYGMKLNVDHGNPHGPSDPPTPPKTFLAPDALVRAQASSADALQSVFSASPPGEKNLLKQFDLSPKRPTFHWPSNPIPEPTKPTASAPFQLPRAREDSDCPTFDDASLPNFSSRVARPKGTDGDSMRQALDGFARGTDRLPGARSVGFSSTLPPSGVLPNPKSKVWCTHYLRHGECDYIQQGCIYKHDMPELAVLKDITGLKTYPQWWQEKQAKERRVRPMGLDRGMPTNSLHDSVSERPLVRRGSSEGHQTTDGSAKAAEGPRISKSRPRVLPPRPMTPVQIDPPSPVLATSKTASATPNTIKIEGRQEAKTELPRNPIEDRHDPKPTSKTTPFNFWSKPFGTTPAPHVHIMANSPHVLFDQAESASTFALAEIAAARRDNNLPARPPKPDPIPSSRGLGSSKFAEQPCLLSDQIAATPCPSPENSDRGDRMGRQSDARKKKTVHLVRASGMGGSSAGVRRYNGGDKSQPLIDTRSK</sequence>
<dbReference type="EMBL" id="MU004230">
    <property type="protein sequence ID" value="KAF2674615.1"/>
    <property type="molecule type" value="Genomic_DNA"/>
</dbReference>
<evidence type="ECO:0000313" key="3">
    <source>
        <dbReference type="Proteomes" id="UP000799302"/>
    </source>
</evidence>
<feature type="compositionally biased region" description="Basic and acidic residues" evidence="1">
    <location>
        <begin position="344"/>
        <end position="367"/>
    </location>
</feature>
<evidence type="ECO:0000313" key="2">
    <source>
        <dbReference type="EMBL" id="KAF2674615.1"/>
    </source>
</evidence>
<organism evidence="2 3">
    <name type="scientific">Microthyrium microscopicum</name>
    <dbReference type="NCBI Taxonomy" id="703497"/>
    <lineage>
        <taxon>Eukaryota</taxon>
        <taxon>Fungi</taxon>
        <taxon>Dikarya</taxon>
        <taxon>Ascomycota</taxon>
        <taxon>Pezizomycotina</taxon>
        <taxon>Dothideomycetes</taxon>
        <taxon>Dothideomycetes incertae sedis</taxon>
        <taxon>Microthyriales</taxon>
        <taxon>Microthyriaceae</taxon>
        <taxon>Microthyrium</taxon>
    </lineage>
</organism>
<gene>
    <name evidence="2" type="ORF">BT63DRAFT_15626</name>
</gene>
<feature type="region of interest" description="Disordered" evidence="1">
    <location>
        <begin position="251"/>
        <end position="377"/>
    </location>
</feature>
<feature type="region of interest" description="Disordered" evidence="1">
    <location>
        <begin position="420"/>
        <end position="443"/>
    </location>
</feature>
<accession>A0A6A6UQQ7</accession>
<evidence type="ECO:0008006" key="4">
    <source>
        <dbReference type="Google" id="ProtNLM"/>
    </source>
</evidence>
<dbReference type="Proteomes" id="UP000799302">
    <property type="component" value="Unassembled WGS sequence"/>
</dbReference>
<keyword evidence="3" id="KW-1185">Reference proteome</keyword>
<dbReference type="AlphaFoldDB" id="A0A6A6UQQ7"/>
<feature type="region of interest" description="Disordered" evidence="1">
    <location>
        <begin position="455"/>
        <end position="517"/>
    </location>
</feature>